<dbReference type="InterPro" id="IPR011676">
    <property type="entry name" value="DUF1618"/>
</dbReference>
<evidence type="ECO:0000313" key="3">
    <source>
        <dbReference type="EMBL" id="KAF8772584.1"/>
    </source>
</evidence>
<keyword evidence="4" id="KW-1185">Reference proteome</keyword>
<comment type="caution">
    <text evidence="3">The sequence shown here is derived from an EMBL/GenBank/DDBJ whole genome shotgun (WGS) entry which is preliminary data.</text>
</comment>
<dbReference type="Proteomes" id="UP000636709">
    <property type="component" value="Unassembled WGS sequence"/>
</dbReference>
<accession>A0A835FSK2</accession>
<evidence type="ECO:0000259" key="2">
    <source>
        <dbReference type="Pfam" id="PF07762"/>
    </source>
</evidence>
<feature type="compositionally biased region" description="Low complexity" evidence="1">
    <location>
        <begin position="42"/>
        <end position="55"/>
    </location>
</feature>
<feature type="compositionally biased region" description="Polar residues" evidence="1">
    <location>
        <begin position="1"/>
        <end position="17"/>
    </location>
</feature>
<dbReference type="PANTHER" id="PTHR33074">
    <property type="entry name" value="EXPRESSED PROTEIN-RELATED"/>
    <property type="match status" value="1"/>
</dbReference>
<organism evidence="3 4">
    <name type="scientific">Digitaria exilis</name>
    <dbReference type="NCBI Taxonomy" id="1010633"/>
    <lineage>
        <taxon>Eukaryota</taxon>
        <taxon>Viridiplantae</taxon>
        <taxon>Streptophyta</taxon>
        <taxon>Embryophyta</taxon>
        <taxon>Tracheophyta</taxon>
        <taxon>Spermatophyta</taxon>
        <taxon>Magnoliopsida</taxon>
        <taxon>Liliopsida</taxon>
        <taxon>Poales</taxon>
        <taxon>Poaceae</taxon>
        <taxon>PACMAD clade</taxon>
        <taxon>Panicoideae</taxon>
        <taxon>Panicodae</taxon>
        <taxon>Paniceae</taxon>
        <taxon>Anthephorinae</taxon>
        <taxon>Digitaria</taxon>
    </lineage>
</organism>
<evidence type="ECO:0000313" key="4">
    <source>
        <dbReference type="Proteomes" id="UP000636709"/>
    </source>
</evidence>
<feature type="compositionally biased region" description="Polar residues" evidence="1">
    <location>
        <begin position="955"/>
        <end position="965"/>
    </location>
</feature>
<evidence type="ECO:0000256" key="1">
    <source>
        <dbReference type="SAM" id="MobiDB-lite"/>
    </source>
</evidence>
<proteinExistence type="predicted"/>
<dbReference type="OrthoDB" id="685097at2759"/>
<feature type="domain" description="DUF1618" evidence="2">
    <location>
        <begin position="492"/>
        <end position="566"/>
    </location>
</feature>
<feature type="region of interest" description="Disordered" evidence="1">
    <location>
        <begin position="1"/>
        <end position="61"/>
    </location>
</feature>
<dbReference type="PANTHER" id="PTHR33074:SF76">
    <property type="entry name" value="OS11G0569701 PROTEIN"/>
    <property type="match status" value="1"/>
</dbReference>
<gene>
    <name evidence="3" type="ORF">HU200_005543</name>
</gene>
<feature type="compositionally biased region" description="Polar residues" evidence="1">
    <location>
        <begin position="634"/>
        <end position="649"/>
    </location>
</feature>
<reference evidence="3" key="1">
    <citation type="submission" date="2020-07" db="EMBL/GenBank/DDBJ databases">
        <title>Genome sequence and genetic diversity analysis of an under-domesticated orphan crop, white fonio (Digitaria exilis).</title>
        <authorList>
            <person name="Bennetzen J.L."/>
            <person name="Chen S."/>
            <person name="Ma X."/>
            <person name="Wang X."/>
            <person name="Yssel A.E.J."/>
            <person name="Chaluvadi S.R."/>
            <person name="Johnson M."/>
            <person name="Gangashetty P."/>
            <person name="Hamidou F."/>
            <person name="Sanogo M.D."/>
            <person name="Zwaenepoel A."/>
            <person name="Wallace J."/>
            <person name="Van De Peer Y."/>
            <person name="Van Deynze A."/>
        </authorList>
    </citation>
    <scope>NUCLEOTIDE SEQUENCE</scope>
    <source>
        <tissue evidence="3">Leaves</tissue>
    </source>
</reference>
<feature type="compositionally biased region" description="Basic and acidic residues" evidence="1">
    <location>
        <begin position="966"/>
        <end position="978"/>
    </location>
</feature>
<dbReference type="AlphaFoldDB" id="A0A835FSK2"/>
<dbReference type="Pfam" id="PF07762">
    <property type="entry name" value="DUF1618"/>
    <property type="match status" value="1"/>
</dbReference>
<dbReference type="EMBL" id="JACEFO010000375">
    <property type="protein sequence ID" value="KAF8772584.1"/>
    <property type="molecule type" value="Genomic_DNA"/>
</dbReference>
<name>A0A835FSK2_9POAL</name>
<feature type="region of interest" description="Disordered" evidence="1">
    <location>
        <begin position="947"/>
        <end position="978"/>
    </location>
</feature>
<sequence>MVQRNHQSSPGVSTSRPTLARLCPGSAFLPGTLQAEEEQQSGPRRIPARGAAPPGSFFTRNVSGKRIRRVRLVRTGRPWTESKQCNNRPVRRRPPTLRVMFEPDADLDTTGSYSTADPNTLVLARTSSNHPLGISLRLASPPAESRICPSRLDNQVIAAHGDSVLIKVSRGGGSDEPKYFVYNAHGPSTARPDAHSASAMLVPSSVPCLGLNPGPWHGTRQGTDNGPARPRHDYGPIVAPASLSPAFSPACLAAPLLAWLPAPPLHSVTGRPLPPHSRSRVPSLSLSAVRWPLPPHSRRPPRCRSPQVVPSSVARRVVVPHRPPGIARRAARRVAARRDAAAESRQDGSVWDLMDLELKMKCVVLGTTALRGTARLALVPHSAMLCQAGTARLAMYTTRAQPPPAPHVHRRCLCSRHALGISDDLVVACLKIETLKNDDNTPKEHVLEMLMFRSGKWWKIRWARITGIENGELGYFWSSRDNPRRRQHVVLVLFASRNVCVTSVNNVVKFVNMFARCSNVNIQRIATMTWVLDGVMDCTELWALDAYKSLPRVRPEFPVVSMDEPHAHHNNSSSASVPLEVDDHPRAGMSVTFEARQPGSRETFTLEPAFPSRSRLGKLELAGQARACHAGSNARDSATITTDHNNSPLRSKRRIHCATPPPILRRRHRPNPPGTVDSDLTLHRSETTELRSGRRTQVATLEPELEGVIPDRIVRGMGSTVHLARLRPECMYSHALPLMPIKGEGKPMQKGEKGQQGLRSSPPSPILLVTPYYEQHETGAPHHCWTIKTPRLFTRHRGNEWISTAITCLARPPRTPSGPTPLPSALSPSISPLFTLSLPHLSTMVPKSSLETSPEHHAVESLLHNAIPHIKLEEGDPSFSFPLHCSSPPSTSKKLQAQAPSTALLQPAALTGAFPSPDLASIALGLEFIEQTGSKMAARIATGDLAGDALPRTGPSASSPKTGRSNLERRTVRSTRSDCPPHIRFSTYVLSEYRTVRLLGSDHPVRHKMETPEDTEFETVPDPPVFGYFLSADEGAGRG</sequence>
<protein>
    <recommendedName>
        <fullName evidence="2">DUF1618 domain-containing protein</fullName>
    </recommendedName>
</protein>
<feature type="region of interest" description="Disordered" evidence="1">
    <location>
        <begin position="627"/>
        <end position="649"/>
    </location>
</feature>